<name>A0A0F3RMV6_ORITS</name>
<accession>A0A0F3RMV6</accession>
<comment type="caution">
    <text evidence="1">The sequence shown here is derived from an EMBL/GenBank/DDBJ whole genome shotgun (WGS) entry which is preliminary data.</text>
</comment>
<reference evidence="1 2" key="1">
    <citation type="submission" date="2015-01" db="EMBL/GenBank/DDBJ databases">
        <title>Genome Sequencing of Rickettsiales.</title>
        <authorList>
            <person name="Daugherty S.C."/>
            <person name="Su Q."/>
            <person name="Abolude K."/>
            <person name="Beier-Sexton M."/>
            <person name="Carlyon J.A."/>
            <person name="Carter R."/>
            <person name="Day N.P."/>
            <person name="Dumler S.J."/>
            <person name="Dyachenko V."/>
            <person name="Godinez A."/>
            <person name="Kurtti T.J."/>
            <person name="Lichay M."/>
            <person name="Mullins K.E."/>
            <person name="Ott S."/>
            <person name="Pappas-Brown V."/>
            <person name="Paris D.H."/>
            <person name="Patel P."/>
            <person name="Richards A.L."/>
            <person name="Sadzewicz L."/>
            <person name="Sears K."/>
            <person name="Seidman D."/>
            <person name="Sengamalay N."/>
            <person name="Stenos J."/>
            <person name="Tallon L.J."/>
            <person name="Vincent G."/>
            <person name="Fraser C.M."/>
            <person name="Munderloh U."/>
            <person name="Dunning-Hotopp J.C."/>
        </authorList>
    </citation>
    <scope>NUCLEOTIDE SEQUENCE [LARGE SCALE GENOMIC DNA]</scope>
    <source>
        <strain evidence="1 2">UT144</strain>
    </source>
</reference>
<dbReference type="AlphaFoldDB" id="A0A0F3RMV6"/>
<sequence>MKKRRGDKIWVKFRDRIRSKRSNYMNKEIKRRTVASISKCICFFSTLKTDSISERLFNKRLSSMSNKYVFIFLPRLVNKGRPLEKN</sequence>
<organism evidence="1 2">
    <name type="scientific">Orientia tsutsugamushi str. UT144</name>
    <dbReference type="NCBI Taxonomy" id="1441384"/>
    <lineage>
        <taxon>Bacteria</taxon>
        <taxon>Pseudomonadati</taxon>
        <taxon>Pseudomonadota</taxon>
        <taxon>Alphaproteobacteria</taxon>
        <taxon>Rickettsiales</taxon>
        <taxon>Rickettsiaceae</taxon>
        <taxon>Rickettsieae</taxon>
        <taxon>Orientia</taxon>
    </lineage>
</organism>
<dbReference type="Proteomes" id="UP000033580">
    <property type="component" value="Unassembled WGS sequence"/>
</dbReference>
<protein>
    <submittedName>
        <fullName evidence="1">Uncharacterized protein</fullName>
    </submittedName>
</protein>
<evidence type="ECO:0000313" key="2">
    <source>
        <dbReference type="Proteomes" id="UP000033580"/>
    </source>
</evidence>
<evidence type="ECO:0000313" key="1">
    <source>
        <dbReference type="EMBL" id="KJW07675.1"/>
    </source>
</evidence>
<gene>
    <name evidence="1" type="ORF">OTUT144_0280</name>
</gene>
<proteinExistence type="predicted"/>
<dbReference type="EMBL" id="LAOR01000010">
    <property type="protein sequence ID" value="KJW07675.1"/>
    <property type="molecule type" value="Genomic_DNA"/>
</dbReference>